<evidence type="ECO:0000259" key="3">
    <source>
        <dbReference type="Pfam" id="PF00501"/>
    </source>
</evidence>
<dbReference type="PANTHER" id="PTHR43201">
    <property type="entry name" value="ACYL-COA SYNTHETASE"/>
    <property type="match status" value="1"/>
</dbReference>
<feature type="domain" description="AMP-dependent synthetase/ligase" evidence="3">
    <location>
        <begin position="27"/>
        <end position="176"/>
    </location>
</feature>
<dbReference type="Pfam" id="PF00501">
    <property type="entry name" value="AMP-binding"/>
    <property type="match status" value="1"/>
</dbReference>
<dbReference type="EMBL" id="JAMFLZ010000003">
    <property type="protein sequence ID" value="MCL6295222.1"/>
    <property type="molecule type" value="Genomic_DNA"/>
</dbReference>
<dbReference type="SUPFAM" id="SSF56801">
    <property type="entry name" value="Acetyl-CoA synthetase-like"/>
    <property type="match status" value="1"/>
</dbReference>
<name>A0ABT0QE05_9FLAO</name>
<dbReference type="RefSeq" id="WP_249972949.1">
    <property type="nucleotide sequence ID" value="NZ_JAMFLZ010000003.1"/>
</dbReference>
<evidence type="ECO:0000256" key="2">
    <source>
        <dbReference type="ARBA" id="ARBA00022598"/>
    </source>
</evidence>
<evidence type="ECO:0000256" key="1">
    <source>
        <dbReference type="ARBA" id="ARBA00006432"/>
    </source>
</evidence>
<keyword evidence="2" id="KW-0436">Ligase</keyword>
<evidence type="ECO:0000313" key="4">
    <source>
        <dbReference type="EMBL" id="MCL6295222.1"/>
    </source>
</evidence>
<reference evidence="4" key="1">
    <citation type="submission" date="2022-05" db="EMBL/GenBank/DDBJ databases">
        <authorList>
            <person name="Park J.-S."/>
        </authorList>
    </citation>
    <scope>NUCLEOTIDE SEQUENCE</scope>
    <source>
        <strain evidence="4">2012CJ34-3</strain>
    </source>
</reference>
<dbReference type="InterPro" id="IPR042099">
    <property type="entry name" value="ANL_N_sf"/>
</dbReference>
<accession>A0ABT0QE05</accession>
<comment type="caution">
    <text evidence="4">The sequence shown here is derived from an EMBL/GenBank/DDBJ whole genome shotgun (WGS) entry which is preliminary data.</text>
</comment>
<organism evidence="4 5">
    <name type="scientific">Jejuia spongiicola</name>
    <dbReference type="NCBI Taxonomy" id="2942207"/>
    <lineage>
        <taxon>Bacteria</taxon>
        <taxon>Pseudomonadati</taxon>
        <taxon>Bacteroidota</taxon>
        <taxon>Flavobacteriia</taxon>
        <taxon>Flavobacteriales</taxon>
        <taxon>Flavobacteriaceae</taxon>
        <taxon>Jejuia</taxon>
    </lineage>
</organism>
<dbReference type="Gene3D" id="3.40.50.12780">
    <property type="entry name" value="N-terminal domain of ligase-like"/>
    <property type="match status" value="1"/>
</dbReference>
<protein>
    <submittedName>
        <fullName evidence="4">AMP-binding protein</fullName>
    </submittedName>
</protein>
<dbReference type="Proteomes" id="UP001165381">
    <property type="component" value="Unassembled WGS sequence"/>
</dbReference>
<sequence>MEVAYSFIKEGMPYERIIGDFLLDWLDEKDFIYVNTSGSTGKPKRIKIKKQAMVNSAIATGDFFNLKPGDKALYCLPSNYVAGKMMLIRAITLGLELDLTQPTSQPIFDYEEHYDFAAMVPMQLEKIYNYCDNIKTIIVGGAAVSKTLKETINSIKTSVYETYGMTETITHIALKKINNFDFSQGSATKESVESHFKTLPNISISEDERGCLVIKAPKLSNETIITNDMVKLHSDTEFEWLGRYDNVINSGGVKLYPEQIETKLQNKIKQRFFVASKKEEVLGEQLILVVEGNTNKIDDNIFSDLEKFEKPKGIYNINQFIETNSGKIQRKETLKQLKF</sequence>
<comment type="similarity">
    <text evidence="1">Belongs to the ATP-dependent AMP-binding enzyme family.</text>
</comment>
<dbReference type="InterPro" id="IPR045851">
    <property type="entry name" value="AMP-bd_C_sf"/>
</dbReference>
<proteinExistence type="inferred from homology"/>
<dbReference type="Gene3D" id="3.30.300.30">
    <property type="match status" value="1"/>
</dbReference>
<dbReference type="InterPro" id="IPR000873">
    <property type="entry name" value="AMP-dep_synth/lig_dom"/>
</dbReference>
<keyword evidence="5" id="KW-1185">Reference proteome</keyword>
<gene>
    <name evidence="4" type="ORF">M3P09_09465</name>
</gene>
<evidence type="ECO:0000313" key="5">
    <source>
        <dbReference type="Proteomes" id="UP001165381"/>
    </source>
</evidence>
<dbReference type="PANTHER" id="PTHR43201:SF5">
    <property type="entry name" value="MEDIUM-CHAIN ACYL-COA LIGASE ACSF2, MITOCHONDRIAL"/>
    <property type="match status" value="1"/>
</dbReference>